<protein>
    <submittedName>
        <fullName evidence="1">Pyruvate-formate lyase-activating enzyme</fullName>
    </submittedName>
</protein>
<keyword evidence="2" id="KW-1185">Reference proteome</keyword>
<keyword evidence="1" id="KW-0456">Lyase</keyword>
<name>A0A286TVZ6_9BACT</name>
<evidence type="ECO:0000313" key="1">
    <source>
        <dbReference type="EMBL" id="GAX60063.1"/>
    </source>
</evidence>
<dbReference type="RefSeq" id="WP_096893292.1">
    <property type="nucleotide sequence ID" value="NZ_BAOS01000005.1"/>
</dbReference>
<dbReference type="GO" id="GO:0016829">
    <property type="term" value="F:lyase activity"/>
    <property type="evidence" value="ECO:0007669"/>
    <property type="project" value="UniProtKB-KW"/>
</dbReference>
<dbReference type="AlphaFoldDB" id="A0A286TVZ6"/>
<dbReference type="Proteomes" id="UP000218542">
    <property type="component" value="Unassembled WGS sequence"/>
</dbReference>
<dbReference type="EMBL" id="BAOS01000005">
    <property type="protein sequence ID" value="GAX60063.1"/>
    <property type="molecule type" value="Genomic_DNA"/>
</dbReference>
<keyword evidence="1" id="KW-0670">Pyruvate</keyword>
<dbReference type="OrthoDB" id="9810539at2"/>
<comment type="caution">
    <text evidence="1">The sequence shown here is derived from an EMBL/GenBank/DDBJ whole genome shotgun (WGS) entry which is preliminary data.</text>
</comment>
<reference evidence="2" key="1">
    <citation type="journal article" date="2017" name="Environ. Microbiol. Rep.">
        <title>Genetic Diversity of Marine Anaerobic Ammonium-Oxidizing Bacteria as Revealed by Genomic and Proteomic Analyses of 'Candidatus Scalindua japonica'.</title>
        <authorList>
            <person name="Oshiki M."/>
            <person name="Mizuto K."/>
            <person name="Kimura Z."/>
            <person name="Kindaichi T."/>
            <person name="Satoh H."/>
            <person name="Okabe S."/>
        </authorList>
    </citation>
    <scope>NUCLEOTIDE SEQUENCE [LARGE SCALE GENOMIC DNA]</scope>
    <source>
        <strain evidence="2">husup-a2</strain>
    </source>
</reference>
<proteinExistence type="predicted"/>
<evidence type="ECO:0000313" key="2">
    <source>
        <dbReference type="Proteomes" id="UP000218542"/>
    </source>
</evidence>
<gene>
    <name evidence="1" type="ORF">SCALIN_C05_0148</name>
</gene>
<sequence>MDILDNELQVGVGQRKKSFLGIFFACCNVYGRIYNHSGKQYEGKCPRCLRGLTIKVGSGGVNDRFFVAS</sequence>
<accession>A0A286TVZ6</accession>
<organism evidence="1 2">
    <name type="scientific">Candidatus Scalindua japonica</name>
    <dbReference type="NCBI Taxonomy" id="1284222"/>
    <lineage>
        <taxon>Bacteria</taxon>
        <taxon>Pseudomonadati</taxon>
        <taxon>Planctomycetota</taxon>
        <taxon>Candidatus Brocadiia</taxon>
        <taxon>Candidatus Brocadiales</taxon>
        <taxon>Candidatus Scalinduaceae</taxon>
        <taxon>Candidatus Scalindua</taxon>
    </lineage>
</organism>